<feature type="chain" id="PRO_5036204356" evidence="1">
    <location>
        <begin position="19"/>
        <end position="129"/>
    </location>
</feature>
<sequence length="129" mass="14762">MWGLINFVLFSLIYASYASCPDNFRQCPHVDMCAQLSLDSLENLLDETEQFTSEFSQTHEVICKYSNLTGPQLRHRRLFLPSLMCSLVKNTGGIHKVKFAPHRYVAAFAIVLCQGWERQGLPEMPIFGF</sequence>
<comment type="caution">
    <text evidence="2">The sequence shown here is derived from an EMBL/GenBank/DDBJ whole genome shotgun (WGS) entry which is preliminary data.</text>
</comment>
<gene>
    <name evidence="2" type="ORF">BXYJ_LOCUS7904</name>
</gene>
<proteinExistence type="predicted"/>
<reference evidence="2" key="1">
    <citation type="submission" date="2020-09" db="EMBL/GenBank/DDBJ databases">
        <authorList>
            <person name="Kikuchi T."/>
        </authorList>
    </citation>
    <scope>NUCLEOTIDE SEQUENCE</scope>
    <source>
        <strain evidence="2">Ka4C1</strain>
    </source>
</reference>
<evidence type="ECO:0000313" key="2">
    <source>
        <dbReference type="EMBL" id="CAD5223288.1"/>
    </source>
</evidence>
<accession>A0A7I8WFT7</accession>
<feature type="signal peptide" evidence="1">
    <location>
        <begin position="1"/>
        <end position="18"/>
    </location>
</feature>
<organism evidence="2 3">
    <name type="scientific">Bursaphelenchus xylophilus</name>
    <name type="common">Pinewood nematode worm</name>
    <name type="synonym">Aphelenchoides xylophilus</name>
    <dbReference type="NCBI Taxonomy" id="6326"/>
    <lineage>
        <taxon>Eukaryota</taxon>
        <taxon>Metazoa</taxon>
        <taxon>Ecdysozoa</taxon>
        <taxon>Nematoda</taxon>
        <taxon>Chromadorea</taxon>
        <taxon>Rhabditida</taxon>
        <taxon>Tylenchina</taxon>
        <taxon>Tylenchomorpha</taxon>
        <taxon>Aphelenchoidea</taxon>
        <taxon>Aphelenchoididae</taxon>
        <taxon>Bursaphelenchus</taxon>
    </lineage>
</organism>
<dbReference type="Proteomes" id="UP000659654">
    <property type="component" value="Unassembled WGS sequence"/>
</dbReference>
<dbReference type="Proteomes" id="UP000582659">
    <property type="component" value="Unassembled WGS sequence"/>
</dbReference>
<keyword evidence="3" id="KW-1185">Reference proteome</keyword>
<protein>
    <submittedName>
        <fullName evidence="2">(pine wood nematode) hypothetical protein</fullName>
    </submittedName>
</protein>
<evidence type="ECO:0000313" key="3">
    <source>
        <dbReference type="Proteomes" id="UP000659654"/>
    </source>
</evidence>
<dbReference type="EMBL" id="CAJFDI010000003">
    <property type="protein sequence ID" value="CAD5223288.1"/>
    <property type="molecule type" value="Genomic_DNA"/>
</dbReference>
<name>A0A7I8WFT7_BURXY</name>
<evidence type="ECO:0000256" key="1">
    <source>
        <dbReference type="SAM" id="SignalP"/>
    </source>
</evidence>
<dbReference type="EMBL" id="CAJFCV020000003">
    <property type="protein sequence ID" value="CAG9112023.1"/>
    <property type="molecule type" value="Genomic_DNA"/>
</dbReference>
<keyword evidence="1" id="KW-0732">Signal</keyword>
<dbReference type="AlphaFoldDB" id="A0A7I8WFT7"/>